<dbReference type="AlphaFoldDB" id="A0ABD5TBG5"/>
<feature type="domain" description="Metallo-beta-lactamase" evidence="2">
    <location>
        <begin position="35"/>
        <end position="218"/>
    </location>
</feature>
<dbReference type="InterPro" id="IPR001279">
    <property type="entry name" value="Metallo-B-lactamas"/>
</dbReference>
<dbReference type="InterPro" id="IPR036866">
    <property type="entry name" value="RibonucZ/Hydroxyglut_hydro"/>
</dbReference>
<dbReference type="GeneID" id="81208973"/>
<dbReference type="Proteomes" id="UP001596443">
    <property type="component" value="Unassembled WGS sequence"/>
</dbReference>
<dbReference type="Pfam" id="PF12706">
    <property type="entry name" value="Lactamase_B_2"/>
    <property type="match status" value="1"/>
</dbReference>
<dbReference type="SUPFAM" id="SSF56281">
    <property type="entry name" value="Metallo-hydrolase/oxidoreductase"/>
    <property type="match status" value="1"/>
</dbReference>
<dbReference type="Gene3D" id="3.60.15.10">
    <property type="entry name" value="Ribonuclease Z/Hydroxyacylglutathione hydrolase-like"/>
    <property type="match status" value="1"/>
</dbReference>
<dbReference type="PANTHER" id="PTHR43546">
    <property type="entry name" value="UPF0173 METAL-DEPENDENT HYDROLASE MJ1163-RELATED"/>
    <property type="match status" value="1"/>
</dbReference>
<gene>
    <name evidence="3" type="ORF">ACFQFD_07960</name>
</gene>
<evidence type="ECO:0000313" key="4">
    <source>
        <dbReference type="Proteomes" id="UP001596443"/>
    </source>
</evidence>
<proteinExistence type="predicted"/>
<evidence type="ECO:0000256" key="1">
    <source>
        <dbReference type="ARBA" id="ARBA00022801"/>
    </source>
</evidence>
<dbReference type="InterPro" id="IPR050114">
    <property type="entry name" value="UPF0173_UPF0282_UlaG_hydrolase"/>
</dbReference>
<dbReference type="EMBL" id="JBHSWX010000012">
    <property type="protein sequence ID" value="MFC6785911.1"/>
    <property type="molecule type" value="Genomic_DNA"/>
</dbReference>
<protein>
    <submittedName>
        <fullName evidence="3">MBL fold metallo-hydrolase</fullName>
    </submittedName>
</protein>
<keyword evidence="1" id="KW-0378">Hydrolase</keyword>
<dbReference type="SMART" id="SM00849">
    <property type="entry name" value="Lactamase_B"/>
    <property type="match status" value="1"/>
</dbReference>
<dbReference type="PANTHER" id="PTHR43546:SF9">
    <property type="entry name" value="L-ASCORBATE-6-PHOSPHATE LACTONASE ULAG-RELATED"/>
    <property type="match status" value="1"/>
</dbReference>
<dbReference type="GO" id="GO:0016787">
    <property type="term" value="F:hydrolase activity"/>
    <property type="evidence" value="ECO:0007669"/>
    <property type="project" value="UniProtKB-KW"/>
</dbReference>
<evidence type="ECO:0000259" key="2">
    <source>
        <dbReference type="SMART" id="SM00849"/>
    </source>
</evidence>
<sequence>MSDASDPRITSDWGDWLPRTIEAAEPDGVAVWYLGCNGFVLKGADETSIWIDPYVGLGDPPRTVRMIPVPFDPADVYDADAVLATHEHTDHTHGPSQAPILANSGAPFYAADESLAVTDEEGWTDDWAVDDEQLVDVEEGDSFSVGSFEIDVVEVNDADATHPVGYVIRYGDTTVFHGGDTKPHDGFAALGSEYDIDLAIVAFGTVGRVPDKQTREPHRTRWYCDENQAVEVAEALRADRMLPSHWDMWKGLTADPTALHEHVRSFEYPERLDIVEIGDRIDL</sequence>
<organism evidence="3 4">
    <name type="scientific">Halobaculum halobium</name>
    <dbReference type="NCBI Taxonomy" id="3032281"/>
    <lineage>
        <taxon>Archaea</taxon>
        <taxon>Methanobacteriati</taxon>
        <taxon>Methanobacteriota</taxon>
        <taxon>Stenosarchaea group</taxon>
        <taxon>Halobacteria</taxon>
        <taxon>Halobacteriales</taxon>
        <taxon>Haloferacaceae</taxon>
        <taxon>Halobaculum</taxon>
    </lineage>
</organism>
<evidence type="ECO:0000313" key="3">
    <source>
        <dbReference type="EMBL" id="MFC6785911.1"/>
    </source>
</evidence>
<comment type="caution">
    <text evidence="3">The sequence shown here is derived from an EMBL/GenBank/DDBJ whole genome shotgun (WGS) entry which is preliminary data.</text>
</comment>
<reference evidence="3 4" key="1">
    <citation type="journal article" date="2019" name="Int. J. Syst. Evol. Microbiol.">
        <title>The Global Catalogue of Microorganisms (GCM) 10K type strain sequencing project: providing services to taxonomists for standard genome sequencing and annotation.</title>
        <authorList>
            <consortium name="The Broad Institute Genomics Platform"/>
            <consortium name="The Broad Institute Genome Sequencing Center for Infectious Disease"/>
            <person name="Wu L."/>
            <person name="Ma J."/>
        </authorList>
    </citation>
    <scope>NUCLEOTIDE SEQUENCE [LARGE SCALE GENOMIC DNA]</scope>
    <source>
        <strain evidence="3 4">SYNS20</strain>
    </source>
</reference>
<keyword evidence="4" id="KW-1185">Reference proteome</keyword>
<dbReference type="RefSeq" id="WP_284062729.1">
    <property type="nucleotide sequence ID" value="NZ_CP126158.1"/>
</dbReference>
<accession>A0ABD5TBG5</accession>
<name>A0ABD5TBG5_9EURY</name>